<dbReference type="InterPro" id="IPR006342">
    <property type="entry name" value="FkbM_mtfrase"/>
</dbReference>
<protein>
    <submittedName>
        <fullName evidence="2">FkbM family methyltransferase</fullName>
    </submittedName>
</protein>
<dbReference type="NCBIfam" id="TIGR01444">
    <property type="entry name" value="fkbM_fam"/>
    <property type="match status" value="1"/>
</dbReference>
<dbReference type="EMBL" id="QGTJ01000009">
    <property type="protein sequence ID" value="PWV59813.1"/>
    <property type="molecule type" value="Genomic_DNA"/>
</dbReference>
<dbReference type="RefSeq" id="WP_110019424.1">
    <property type="nucleotide sequence ID" value="NZ_QGTJ01000009.1"/>
</dbReference>
<accession>A0A317MSR3</accession>
<evidence type="ECO:0000313" key="2">
    <source>
        <dbReference type="EMBL" id="PWV59813.1"/>
    </source>
</evidence>
<dbReference type="AlphaFoldDB" id="A0A317MSR3"/>
<dbReference type="GO" id="GO:0032259">
    <property type="term" value="P:methylation"/>
    <property type="evidence" value="ECO:0007669"/>
    <property type="project" value="UniProtKB-KW"/>
</dbReference>
<dbReference type="GO" id="GO:0008171">
    <property type="term" value="F:O-methyltransferase activity"/>
    <property type="evidence" value="ECO:0007669"/>
    <property type="project" value="TreeGrafter"/>
</dbReference>
<feature type="domain" description="Methyltransferase FkbM" evidence="1">
    <location>
        <begin position="49"/>
        <end position="221"/>
    </location>
</feature>
<keyword evidence="2" id="KW-0808">Transferase</keyword>
<evidence type="ECO:0000259" key="1">
    <source>
        <dbReference type="Pfam" id="PF05050"/>
    </source>
</evidence>
<dbReference type="InterPro" id="IPR053188">
    <property type="entry name" value="FkbM_Methyltransferase"/>
</dbReference>
<gene>
    <name evidence="2" type="ORF">C7443_10966</name>
</gene>
<dbReference type="Gene3D" id="3.40.50.150">
    <property type="entry name" value="Vaccinia Virus protein VP39"/>
    <property type="match status" value="1"/>
</dbReference>
<dbReference type="InterPro" id="IPR029063">
    <property type="entry name" value="SAM-dependent_MTases_sf"/>
</dbReference>
<sequence>MNKLIAQFVQKSARQAGYEIIPRWRLDDFQQALLLSKIFLDANIMCVLDVGANIGQFYSFIRNKVEYAGRIVSFEPISDLCAELNRKLSTDKDWSLLNTALGRDEGAMELNVMKSSVFSSFLQPSVQQTRQHAEYNRVDRVESVSVKRLDSVLTDLKIDLNTTNTFIKIDTQGYDLEVLAGAPHALPLFKALQTEVSLIPIYDGMPTLVDTIEFMRNADFSLAGMFPVSSDDGHRVIEFDAIFVNNRFF</sequence>
<proteinExistence type="predicted"/>
<dbReference type="SUPFAM" id="SSF53335">
    <property type="entry name" value="S-adenosyl-L-methionine-dependent methyltransferases"/>
    <property type="match status" value="1"/>
</dbReference>
<evidence type="ECO:0000313" key="3">
    <source>
        <dbReference type="Proteomes" id="UP000246569"/>
    </source>
</evidence>
<keyword evidence="2" id="KW-0489">Methyltransferase</keyword>
<keyword evidence="3" id="KW-1185">Reference proteome</keyword>
<dbReference type="OrthoDB" id="4104638at2"/>
<dbReference type="PANTHER" id="PTHR36973:SF4">
    <property type="entry name" value="NODULATION PROTEIN"/>
    <property type="match status" value="1"/>
</dbReference>
<dbReference type="PANTHER" id="PTHR36973">
    <property type="entry name" value="SLL1456 PROTEIN-RELATED"/>
    <property type="match status" value="1"/>
</dbReference>
<dbReference type="Proteomes" id="UP000246569">
    <property type="component" value="Unassembled WGS sequence"/>
</dbReference>
<organism evidence="2 3">
    <name type="scientific">Plasticicumulans acidivorans</name>
    <dbReference type="NCBI Taxonomy" id="886464"/>
    <lineage>
        <taxon>Bacteria</taxon>
        <taxon>Pseudomonadati</taxon>
        <taxon>Pseudomonadota</taxon>
        <taxon>Gammaproteobacteria</taxon>
        <taxon>Candidatus Competibacteraceae</taxon>
        <taxon>Plasticicumulans</taxon>
    </lineage>
</organism>
<comment type="caution">
    <text evidence="2">The sequence shown here is derived from an EMBL/GenBank/DDBJ whole genome shotgun (WGS) entry which is preliminary data.</text>
</comment>
<dbReference type="Pfam" id="PF05050">
    <property type="entry name" value="Methyltransf_21"/>
    <property type="match status" value="1"/>
</dbReference>
<reference evidence="2 3" key="1">
    <citation type="submission" date="2018-05" db="EMBL/GenBank/DDBJ databases">
        <title>Genomic Encyclopedia of Type Strains, Phase IV (KMG-IV): sequencing the most valuable type-strain genomes for metagenomic binning, comparative biology and taxonomic classification.</title>
        <authorList>
            <person name="Goeker M."/>
        </authorList>
    </citation>
    <scope>NUCLEOTIDE SEQUENCE [LARGE SCALE GENOMIC DNA]</scope>
    <source>
        <strain evidence="2 3">DSM 23606</strain>
    </source>
</reference>
<name>A0A317MSR3_9GAMM</name>